<name>A0AA38R7M1_9PEZI</name>
<dbReference type="EMBL" id="JANBVN010000147">
    <property type="protein sequence ID" value="KAJ9138299.1"/>
    <property type="molecule type" value="Genomic_DNA"/>
</dbReference>
<proteinExistence type="predicted"/>
<dbReference type="Proteomes" id="UP001174691">
    <property type="component" value="Unassembled WGS sequence"/>
</dbReference>
<keyword evidence="2" id="KW-0812">Transmembrane</keyword>
<evidence type="ECO:0000313" key="3">
    <source>
        <dbReference type="EMBL" id="KAJ9138299.1"/>
    </source>
</evidence>
<keyword evidence="2" id="KW-0472">Membrane</keyword>
<reference evidence="3" key="1">
    <citation type="submission" date="2022-07" db="EMBL/GenBank/DDBJ databases">
        <title>Fungi with potential for degradation of polypropylene.</title>
        <authorList>
            <person name="Gostincar C."/>
        </authorList>
    </citation>
    <scope>NUCLEOTIDE SEQUENCE</scope>
    <source>
        <strain evidence="3">EXF-13287</strain>
    </source>
</reference>
<dbReference type="AlphaFoldDB" id="A0AA38R7M1"/>
<feature type="transmembrane region" description="Helical" evidence="2">
    <location>
        <begin position="9"/>
        <end position="27"/>
    </location>
</feature>
<gene>
    <name evidence="3" type="ORF">NKR19_g7888</name>
</gene>
<comment type="caution">
    <text evidence="3">The sequence shown here is derived from an EMBL/GenBank/DDBJ whole genome shotgun (WGS) entry which is preliminary data.</text>
</comment>
<feature type="region of interest" description="Disordered" evidence="1">
    <location>
        <begin position="40"/>
        <end position="77"/>
    </location>
</feature>
<keyword evidence="4" id="KW-1185">Reference proteome</keyword>
<evidence type="ECO:0000256" key="1">
    <source>
        <dbReference type="SAM" id="MobiDB-lite"/>
    </source>
</evidence>
<protein>
    <submittedName>
        <fullName evidence="3">Uncharacterized protein</fullName>
    </submittedName>
</protein>
<organism evidence="3 4">
    <name type="scientific">Coniochaeta hoffmannii</name>
    <dbReference type="NCBI Taxonomy" id="91930"/>
    <lineage>
        <taxon>Eukaryota</taxon>
        <taxon>Fungi</taxon>
        <taxon>Dikarya</taxon>
        <taxon>Ascomycota</taxon>
        <taxon>Pezizomycotina</taxon>
        <taxon>Sordariomycetes</taxon>
        <taxon>Sordariomycetidae</taxon>
        <taxon>Coniochaetales</taxon>
        <taxon>Coniochaetaceae</taxon>
        <taxon>Coniochaeta</taxon>
    </lineage>
</organism>
<evidence type="ECO:0000313" key="4">
    <source>
        <dbReference type="Proteomes" id="UP001174691"/>
    </source>
</evidence>
<keyword evidence="2" id="KW-1133">Transmembrane helix</keyword>
<sequence length="442" mass="48909">MIVRDLKRVFIFLVPTIVLLYLGFSLYHGSFAPTELLEQALSRPPPSPPDSSSPKKDGDGDGTYHFAPTPRTHNELSSLATPSRSYFLISFGPGQEGAINPNIIPHPTLDNTYAIVAQEVARGGFDFHEIACYAAFSANNTLLSCTEPPRNLPIEPTKGGPCEGQYKLLELNAGPHDARVFWGPDGVYAVYGSNSRFGCFGQFIQNFAGLMDWTAEMVAPSKMEAFKTGTEIDRPGKRGEIEKNWFVFWDREGGMYAHYDVLPRSFAKLEGNGSVVGPDLAAVVGEKDEKCLARLMPRVEGGDGESIHQATNSLAVTLCRRRDPECVAGRENTVVFAVFHHKTFRDWHSVYEPYALAFRQEAPFEVYGVGRKPLWIRGRGVRGDGVTEMMFVTSMAWKGKGQRYHGYLDDEMFLGFGIEDKGTGGIDVRAEDVLADLLLCET</sequence>
<evidence type="ECO:0000256" key="2">
    <source>
        <dbReference type="SAM" id="Phobius"/>
    </source>
</evidence>
<accession>A0AA38R7M1</accession>